<organism evidence="2 3">
    <name type="scientific">Thecamonas trahens ATCC 50062</name>
    <dbReference type="NCBI Taxonomy" id="461836"/>
    <lineage>
        <taxon>Eukaryota</taxon>
        <taxon>Apusozoa</taxon>
        <taxon>Apusomonadida</taxon>
        <taxon>Apusomonadidae</taxon>
        <taxon>Thecamonas</taxon>
    </lineage>
</organism>
<proteinExistence type="predicted"/>
<evidence type="ECO:0000256" key="1">
    <source>
        <dbReference type="SAM" id="MobiDB-lite"/>
    </source>
</evidence>
<dbReference type="Proteomes" id="UP000054408">
    <property type="component" value="Unassembled WGS sequence"/>
</dbReference>
<evidence type="ECO:0000313" key="2">
    <source>
        <dbReference type="EMBL" id="KNC56128.1"/>
    </source>
</evidence>
<reference evidence="2 3" key="1">
    <citation type="submission" date="2010-05" db="EMBL/GenBank/DDBJ databases">
        <title>The Genome Sequence of Thecamonas trahens ATCC 50062.</title>
        <authorList>
            <consortium name="The Broad Institute Genome Sequencing Platform"/>
            <person name="Russ C."/>
            <person name="Cuomo C."/>
            <person name="Shea T."/>
            <person name="Young S.K."/>
            <person name="Zeng Q."/>
            <person name="Koehrsen M."/>
            <person name="Haas B."/>
            <person name="Borodovsky M."/>
            <person name="Guigo R."/>
            <person name="Alvarado L."/>
            <person name="Berlin A."/>
            <person name="Bochicchio J."/>
            <person name="Borenstein D."/>
            <person name="Chapman S."/>
            <person name="Chen Z."/>
            <person name="Freedman E."/>
            <person name="Gellesch M."/>
            <person name="Goldberg J."/>
            <person name="Griggs A."/>
            <person name="Gujja S."/>
            <person name="Heilman E."/>
            <person name="Heiman D."/>
            <person name="Hepburn T."/>
            <person name="Howarth C."/>
            <person name="Jen D."/>
            <person name="Larson L."/>
            <person name="Mehta T."/>
            <person name="Park D."/>
            <person name="Pearson M."/>
            <person name="Roberts A."/>
            <person name="Saif S."/>
            <person name="Shenoy N."/>
            <person name="Sisk P."/>
            <person name="Stolte C."/>
            <person name="Sykes S."/>
            <person name="Thomson T."/>
            <person name="Walk T."/>
            <person name="White J."/>
            <person name="Yandava C."/>
            <person name="Burger G."/>
            <person name="Gray M.W."/>
            <person name="Holland P.W.H."/>
            <person name="King N."/>
            <person name="Lang F.B.F."/>
            <person name="Roger A.J."/>
            <person name="Ruiz-Trillo I."/>
            <person name="Lander E."/>
            <person name="Nusbaum C."/>
        </authorList>
    </citation>
    <scope>NUCLEOTIDE SEQUENCE [LARGE SCALE GENOMIC DNA]</scope>
    <source>
        <strain evidence="2 3">ATCC 50062</strain>
    </source>
</reference>
<keyword evidence="3" id="KW-1185">Reference proteome</keyword>
<gene>
    <name evidence="2" type="ORF">AMSG_02144</name>
</gene>
<feature type="region of interest" description="Disordered" evidence="1">
    <location>
        <begin position="152"/>
        <end position="176"/>
    </location>
</feature>
<evidence type="ECO:0000313" key="3">
    <source>
        <dbReference type="Proteomes" id="UP000054408"/>
    </source>
</evidence>
<dbReference type="RefSeq" id="XP_013761168.1">
    <property type="nucleotide sequence ID" value="XM_013905714.1"/>
</dbReference>
<dbReference type="AlphaFoldDB" id="A0A0L0DX79"/>
<accession>A0A0L0DX79</accession>
<sequence length="176" mass="18970">MDEFDQLLFLEEELIAQGHAQGLVQGEEEGHAEARRLGFFHGRELAMEVGYYRAYLATVAATEAATEAAVEAAAEAAVAEMEERLAAGVPFDPAEMEPLRAVMRRYAAGAGIELRYGPPDLGAEEVRIAKWLRSRRSGVDRARVALALDGGDDSEAECVGDAEGGSGRDGEDDLDW</sequence>
<name>A0A0L0DX79_THETB</name>
<dbReference type="EMBL" id="GL349440">
    <property type="protein sequence ID" value="KNC56128.1"/>
    <property type="molecule type" value="Genomic_DNA"/>
</dbReference>
<protein>
    <recommendedName>
        <fullName evidence="4">Essential protein Yae1 N-terminal domain-containing protein</fullName>
    </recommendedName>
</protein>
<dbReference type="GeneID" id="25561847"/>
<evidence type="ECO:0008006" key="4">
    <source>
        <dbReference type="Google" id="ProtNLM"/>
    </source>
</evidence>